<name>A0A096A3C1_9CORY</name>
<reference evidence="3 4" key="1">
    <citation type="submission" date="2014-07" db="EMBL/GenBank/DDBJ databases">
        <authorList>
            <person name="McCorrison J."/>
            <person name="Sanka R."/>
            <person name="Torralba M."/>
            <person name="Gillis M."/>
            <person name="Haft D.H."/>
            <person name="Methe B."/>
            <person name="Sutton G."/>
            <person name="Nelson K.E."/>
        </authorList>
    </citation>
    <scope>NUCLEOTIDE SEQUENCE [LARGE SCALE GENOMIC DNA]</scope>
    <source>
        <strain evidence="3 4">DNF00450</strain>
    </source>
</reference>
<keyword evidence="2" id="KW-1133">Transmembrane helix</keyword>
<keyword evidence="2" id="KW-0812">Transmembrane</keyword>
<accession>A0A096A3C1</accession>
<organism evidence="3 4">
    <name type="scientific">Corynebacterium freneyi DNF00450</name>
    <dbReference type="NCBI Taxonomy" id="1287475"/>
    <lineage>
        <taxon>Bacteria</taxon>
        <taxon>Bacillati</taxon>
        <taxon>Actinomycetota</taxon>
        <taxon>Actinomycetes</taxon>
        <taxon>Mycobacteriales</taxon>
        <taxon>Corynebacteriaceae</taxon>
        <taxon>Corynebacterium</taxon>
    </lineage>
</organism>
<dbReference type="EMBL" id="JRNE01000079">
    <property type="protein sequence ID" value="KGF15319.1"/>
    <property type="molecule type" value="Genomic_DNA"/>
</dbReference>
<feature type="transmembrane region" description="Helical" evidence="2">
    <location>
        <begin position="174"/>
        <end position="195"/>
    </location>
</feature>
<evidence type="ECO:0000256" key="2">
    <source>
        <dbReference type="SAM" id="Phobius"/>
    </source>
</evidence>
<keyword evidence="2" id="KW-0472">Membrane</keyword>
<dbReference type="Proteomes" id="UP000029548">
    <property type="component" value="Unassembled WGS sequence"/>
</dbReference>
<feature type="transmembrane region" description="Helical" evidence="2">
    <location>
        <begin position="88"/>
        <end position="108"/>
    </location>
</feature>
<gene>
    <name evidence="3" type="ORF">HMPREF1650_11515</name>
</gene>
<dbReference type="AlphaFoldDB" id="A0A096A3C1"/>
<feature type="region of interest" description="Disordered" evidence="1">
    <location>
        <begin position="1"/>
        <end position="26"/>
    </location>
</feature>
<feature type="compositionally biased region" description="Basic and acidic residues" evidence="1">
    <location>
        <begin position="1"/>
        <end position="13"/>
    </location>
</feature>
<sequence length="236" mass="25931">MTEQRDDRRRHADGGSGDEPELPEFMKNPEPMDKLLFVLLMAMGVYSMAMLALRAWLLSHPLAYSLLIGGYTSATVSGANASVGNGDWWFYLAASLVGALKFVPIYWLMGKRWGMEFIDMSLQYMPRSRTFFTKALTKESGKTTAVILGLVPLGYCPGPVPGTVLNAIAGLLKVGLGVVMAINALSVLAVNGLFMWLGHTFGDQVLEVINVVNRYLLWFTIGLLVLVVVKARKKKV</sequence>
<proteinExistence type="predicted"/>
<protein>
    <submittedName>
        <fullName evidence="3">Membrane protein</fullName>
    </submittedName>
</protein>
<feature type="transmembrane region" description="Helical" evidence="2">
    <location>
        <begin position="215"/>
        <end position="231"/>
    </location>
</feature>
<evidence type="ECO:0000313" key="4">
    <source>
        <dbReference type="Proteomes" id="UP000029548"/>
    </source>
</evidence>
<comment type="caution">
    <text evidence="3">The sequence shown here is derived from an EMBL/GenBank/DDBJ whole genome shotgun (WGS) entry which is preliminary data.</text>
</comment>
<dbReference type="eggNOG" id="COG0586">
    <property type="taxonomic scope" value="Bacteria"/>
</dbReference>
<evidence type="ECO:0000256" key="1">
    <source>
        <dbReference type="SAM" id="MobiDB-lite"/>
    </source>
</evidence>
<evidence type="ECO:0000313" key="3">
    <source>
        <dbReference type="EMBL" id="KGF15319.1"/>
    </source>
</evidence>
<feature type="transmembrane region" description="Helical" evidence="2">
    <location>
        <begin position="35"/>
        <end position="57"/>
    </location>
</feature>